<feature type="zinc finger region" description="C3H1-type" evidence="1">
    <location>
        <begin position="645"/>
        <end position="674"/>
    </location>
</feature>
<feature type="compositionally biased region" description="Low complexity" evidence="2">
    <location>
        <begin position="707"/>
        <end position="718"/>
    </location>
</feature>
<feature type="compositionally biased region" description="Basic and acidic residues" evidence="2">
    <location>
        <begin position="781"/>
        <end position="797"/>
    </location>
</feature>
<feature type="compositionally biased region" description="Low complexity" evidence="2">
    <location>
        <begin position="342"/>
        <end position="356"/>
    </location>
</feature>
<dbReference type="EMBL" id="KZ613939">
    <property type="protein sequence ID" value="PMD46656.1"/>
    <property type="molecule type" value="Genomic_DNA"/>
</dbReference>
<dbReference type="AlphaFoldDB" id="A0A2J6S7D3"/>
<evidence type="ECO:0000256" key="1">
    <source>
        <dbReference type="PROSITE-ProRule" id="PRU00723"/>
    </source>
</evidence>
<evidence type="ECO:0000259" key="3">
    <source>
        <dbReference type="PROSITE" id="PS50103"/>
    </source>
</evidence>
<gene>
    <name evidence="4" type="ORF">L207DRAFT_561944</name>
</gene>
<keyword evidence="1" id="KW-0862">Zinc</keyword>
<feature type="region of interest" description="Disordered" evidence="2">
    <location>
        <begin position="297"/>
        <end position="366"/>
    </location>
</feature>
<feature type="compositionally biased region" description="Low complexity" evidence="2">
    <location>
        <begin position="100"/>
        <end position="109"/>
    </location>
</feature>
<feature type="zinc finger region" description="C3H1-type" evidence="1">
    <location>
        <begin position="577"/>
        <end position="607"/>
    </location>
</feature>
<dbReference type="GO" id="GO:0008270">
    <property type="term" value="F:zinc ion binding"/>
    <property type="evidence" value="ECO:0007669"/>
    <property type="project" value="UniProtKB-KW"/>
</dbReference>
<keyword evidence="5" id="KW-1185">Reference proteome</keyword>
<name>A0A2J6S7D3_HYAVF</name>
<feature type="domain" description="C3H1-type" evidence="3">
    <location>
        <begin position="577"/>
        <end position="607"/>
    </location>
</feature>
<protein>
    <recommendedName>
        <fullName evidence="3">C3H1-type domain-containing protein</fullName>
    </recommendedName>
</protein>
<dbReference type="Proteomes" id="UP000235786">
    <property type="component" value="Unassembled WGS sequence"/>
</dbReference>
<dbReference type="Gene3D" id="4.10.1000.10">
    <property type="entry name" value="Zinc finger, CCCH-type"/>
    <property type="match status" value="1"/>
</dbReference>
<reference evidence="4 5" key="1">
    <citation type="submission" date="2016-04" db="EMBL/GenBank/DDBJ databases">
        <title>A degradative enzymes factory behind the ericoid mycorrhizal symbiosis.</title>
        <authorList>
            <consortium name="DOE Joint Genome Institute"/>
            <person name="Martino E."/>
            <person name="Morin E."/>
            <person name="Grelet G."/>
            <person name="Kuo A."/>
            <person name="Kohler A."/>
            <person name="Daghino S."/>
            <person name="Barry K."/>
            <person name="Choi C."/>
            <person name="Cichocki N."/>
            <person name="Clum A."/>
            <person name="Copeland A."/>
            <person name="Hainaut M."/>
            <person name="Haridas S."/>
            <person name="Labutti K."/>
            <person name="Lindquist E."/>
            <person name="Lipzen A."/>
            <person name="Khouja H.-R."/>
            <person name="Murat C."/>
            <person name="Ohm R."/>
            <person name="Olson A."/>
            <person name="Spatafora J."/>
            <person name="Veneault-Fourrey C."/>
            <person name="Henrissat B."/>
            <person name="Grigoriev I."/>
            <person name="Martin F."/>
            <person name="Perotto S."/>
        </authorList>
    </citation>
    <scope>NUCLEOTIDE SEQUENCE [LARGE SCALE GENOMIC DNA]</scope>
    <source>
        <strain evidence="4 5">F</strain>
    </source>
</reference>
<sequence>MALSANAARALEQVKMGLYMLYGASYFTEDEWIKIDSLIHKGHYVFTNGPQNDVLDEELISFESSIEEHAQLNVQIQANGSMDATKADQVMITERPIPSPTSSEPAESTDGPAETPNGTSIEASSDDEAAHPQAAEPTPMLDWASEMAEATANKPVEILQRSIPAPVPSTGGLALGYTQAQLDEVKAFNAGLTKAGNKSRPKYTKDDEHYSSPEWEAAPSEQMNEDVYPSPTPSQQETRIQSWASQVKIQKPTVSEINSPKPSKDSAQPKITSLNDPNAKAAIEAFTRINGRKPKSIADIYQPNNPGFISPEKRSISRASNATSKTARSISVSKAVAARPSTATTTTTTTETVTKTPKPDPRLKPGKTFIAQSAFEKTSVICIEVRPGDNIKIIKHVSGIMHYGLNQNTNKTGQFPESIFTLPAGSTNKQEALIEQQRAMAVAKQNSQLALMNRAPVSNPTRLDRFEGMNAQEWEDVNVVSRRPAQTPAPATKSVGLSASRYAVLADEDEPPAKKEPESSPGTNISKEEISRLVDEKFAQILAAQQANAAAVNNIQSLIPTGPRSKGLLKEPLLPVNPKTNTCWFWATPNKGCRFTADECRDLHAHLPVSPSEPTNLRMGKPTWGALADSLPPPTPIEPTEYKPGRASKTCYYWANDGKCEFTAETCKYLHGPSPAGVAPKPSRDSWKRVDWSRLRKRDGQNETETENGTAEENNGWGKPADSSDVNGGWGEYTPGEEDGDLVLEEVQSPGWVASPGWSSGNGKANGWGESSGSAEGWGSSDDKYKPPHIKALEEKAQTQAAGW</sequence>
<keyword evidence="1" id="KW-0863">Zinc-finger</keyword>
<evidence type="ECO:0000313" key="4">
    <source>
        <dbReference type="EMBL" id="PMD46656.1"/>
    </source>
</evidence>
<dbReference type="PROSITE" id="PS50103">
    <property type="entry name" value="ZF_C3H1"/>
    <property type="match status" value="2"/>
</dbReference>
<feature type="compositionally biased region" description="Low complexity" evidence="2">
    <location>
        <begin position="767"/>
        <end position="780"/>
    </location>
</feature>
<feature type="domain" description="C3H1-type" evidence="3">
    <location>
        <begin position="645"/>
        <end position="674"/>
    </location>
</feature>
<organism evidence="4 5">
    <name type="scientific">Hyaloscypha variabilis (strain UAMH 11265 / GT02V1 / F)</name>
    <name type="common">Meliniomyces variabilis</name>
    <dbReference type="NCBI Taxonomy" id="1149755"/>
    <lineage>
        <taxon>Eukaryota</taxon>
        <taxon>Fungi</taxon>
        <taxon>Dikarya</taxon>
        <taxon>Ascomycota</taxon>
        <taxon>Pezizomycotina</taxon>
        <taxon>Leotiomycetes</taxon>
        <taxon>Helotiales</taxon>
        <taxon>Hyaloscyphaceae</taxon>
        <taxon>Hyaloscypha</taxon>
        <taxon>Hyaloscypha variabilis</taxon>
    </lineage>
</organism>
<keyword evidence="1" id="KW-0479">Metal-binding</keyword>
<feature type="region of interest" description="Disordered" evidence="2">
    <location>
        <begin position="95"/>
        <end position="135"/>
    </location>
</feature>
<feature type="compositionally biased region" description="Basic and acidic residues" evidence="2">
    <location>
        <begin position="682"/>
        <end position="701"/>
    </location>
</feature>
<feature type="compositionally biased region" description="Polar residues" evidence="2">
    <location>
        <begin position="233"/>
        <end position="274"/>
    </location>
</feature>
<proteinExistence type="predicted"/>
<feature type="compositionally biased region" description="Acidic residues" evidence="2">
    <location>
        <begin position="735"/>
        <end position="744"/>
    </location>
</feature>
<feature type="compositionally biased region" description="Polar residues" evidence="2">
    <location>
        <begin position="317"/>
        <end position="332"/>
    </location>
</feature>
<feature type="region of interest" description="Disordered" evidence="2">
    <location>
        <begin position="673"/>
        <end position="804"/>
    </location>
</feature>
<dbReference type="OrthoDB" id="3594623at2759"/>
<dbReference type="InterPro" id="IPR000571">
    <property type="entry name" value="Znf_CCCH"/>
</dbReference>
<evidence type="ECO:0000256" key="2">
    <source>
        <dbReference type="SAM" id="MobiDB-lite"/>
    </source>
</evidence>
<evidence type="ECO:0000313" key="5">
    <source>
        <dbReference type="Proteomes" id="UP000235786"/>
    </source>
</evidence>
<accession>A0A2J6S7D3</accession>
<feature type="region of interest" description="Disordered" evidence="2">
    <location>
        <begin position="194"/>
        <end position="274"/>
    </location>
</feature>
<feature type="region of interest" description="Disordered" evidence="2">
    <location>
        <begin position="506"/>
        <end position="526"/>
    </location>
</feature>